<evidence type="ECO:0000256" key="2">
    <source>
        <dbReference type="ARBA" id="ARBA00022793"/>
    </source>
</evidence>
<dbReference type="InterPro" id="IPR036291">
    <property type="entry name" value="NAD(P)-bd_dom_sf"/>
</dbReference>
<dbReference type="InterPro" id="IPR044516">
    <property type="entry name" value="UXS-like"/>
</dbReference>
<protein>
    <submittedName>
        <fullName evidence="7">SDR family oxidoreductase</fullName>
    </submittedName>
</protein>
<dbReference type="Pfam" id="PF01370">
    <property type="entry name" value="Epimerase"/>
    <property type="match status" value="1"/>
</dbReference>
<evidence type="ECO:0000256" key="4">
    <source>
        <dbReference type="ARBA" id="ARBA00023239"/>
    </source>
</evidence>
<evidence type="ECO:0000313" key="7">
    <source>
        <dbReference type="EMBL" id="GAA0501691.1"/>
    </source>
</evidence>
<feature type="domain" description="NAD-dependent epimerase/dehydratase" evidence="6">
    <location>
        <begin position="30"/>
        <end position="257"/>
    </location>
</feature>
<evidence type="ECO:0000259" key="6">
    <source>
        <dbReference type="Pfam" id="PF01370"/>
    </source>
</evidence>
<dbReference type="InterPro" id="IPR001509">
    <property type="entry name" value="Epimerase_deHydtase"/>
</dbReference>
<evidence type="ECO:0000256" key="3">
    <source>
        <dbReference type="ARBA" id="ARBA00023027"/>
    </source>
</evidence>
<evidence type="ECO:0000313" key="8">
    <source>
        <dbReference type="Proteomes" id="UP001500191"/>
    </source>
</evidence>
<organism evidence="7 8">
    <name type="scientific">Deinococcus depolymerans</name>
    <dbReference type="NCBI Taxonomy" id="392408"/>
    <lineage>
        <taxon>Bacteria</taxon>
        <taxon>Thermotogati</taxon>
        <taxon>Deinococcota</taxon>
        <taxon>Deinococci</taxon>
        <taxon>Deinococcales</taxon>
        <taxon>Deinococcaceae</taxon>
        <taxon>Deinococcus</taxon>
    </lineage>
</organism>
<evidence type="ECO:0000256" key="1">
    <source>
        <dbReference type="ARBA" id="ARBA00001911"/>
    </source>
</evidence>
<dbReference type="CDD" id="cd05230">
    <property type="entry name" value="UGD_SDR_e"/>
    <property type="match status" value="1"/>
</dbReference>
<dbReference type="Gene3D" id="3.40.50.720">
    <property type="entry name" value="NAD(P)-binding Rossmann-like Domain"/>
    <property type="match status" value="1"/>
</dbReference>
<dbReference type="PANTHER" id="PTHR43078">
    <property type="entry name" value="UDP-GLUCURONIC ACID DECARBOXYLASE-RELATED"/>
    <property type="match status" value="1"/>
</dbReference>
<keyword evidence="2" id="KW-0210">Decarboxylase</keyword>
<keyword evidence="4" id="KW-0456">Lyase</keyword>
<gene>
    <name evidence="7" type="ORF">GCM10008937_06520</name>
</gene>
<dbReference type="EMBL" id="BAAADB010000004">
    <property type="protein sequence ID" value="GAA0501691.1"/>
    <property type="molecule type" value="Genomic_DNA"/>
</dbReference>
<keyword evidence="8" id="KW-1185">Reference proteome</keyword>
<name>A0ABP3LIQ0_9DEIO</name>
<dbReference type="Proteomes" id="UP001500191">
    <property type="component" value="Unassembled WGS sequence"/>
</dbReference>
<dbReference type="PANTHER" id="PTHR43078:SF6">
    <property type="entry name" value="UDP-GLUCURONIC ACID DECARBOXYLASE 1"/>
    <property type="match status" value="1"/>
</dbReference>
<comment type="cofactor">
    <cofactor evidence="1">
        <name>NAD(+)</name>
        <dbReference type="ChEBI" id="CHEBI:57540"/>
    </cofactor>
</comment>
<feature type="region of interest" description="Disordered" evidence="5">
    <location>
        <begin position="1"/>
        <end position="26"/>
    </location>
</feature>
<feature type="compositionally biased region" description="Basic and acidic residues" evidence="5">
    <location>
        <begin position="1"/>
        <end position="13"/>
    </location>
</feature>
<reference evidence="8" key="1">
    <citation type="journal article" date="2019" name="Int. J. Syst. Evol. Microbiol.">
        <title>The Global Catalogue of Microorganisms (GCM) 10K type strain sequencing project: providing services to taxonomists for standard genome sequencing and annotation.</title>
        <authorList>
            <consortium name="The Broad Institute Genomics Platform"/>
            <consortium name="The Broad Institute Genome Sequencing Center for Infectious Disease"/>
            <person name="Wu L."/>
            <person name="Ma J."/>
        </authorList>
    </citation>
    <scope>NUCLEOTIDE SEQUENCE [LARGE SCALE GENOMIC DNA]</scope>
    <source>
        <strain evidence="8">JCM 14368</strain>
    </source>
</reference>
<evidence type="ECO:0000256" key="5">
    <source>
        <dbReference type="SAM" id="MobiDB-lite"/>
    </source>
</evidence>
<keyword evidence="3" id="KW-0520">NAD</keyword>
<proteinExistence type="predicted"/>
<dbReference type="SUPFAM" id="SSF51735">
    <property type="entry name" value="NAD(P)-binding Rossmann-fold domains"/>
    <property type="match status" value="1"/>
</dbReference>
<sequence>MTEATHTEGHMTEPHPTPVPSTATSGPLRILITGSAGFVGSHLVERFLNEGHTVTGVDNYISGQVSNTDLFRDHPRFTFIEADVSHGIPYTGEKLDWVMHFASPASPPHYQQFPVETLMVGAQGTQNGLELAHAHGAGFFLASTSEVYGDPHVHPQPETYWGNVNPIGVRSCYDEAKRYAEAITMAYHRSRGVNTRIIRIFNTYGPRMRPDDGRVITNFVHQALRGEPLTVYGDGSQTRSFQYIDDLVEGISRLMMVKYHEPVNLGNPEEYSVVEIAEVVKDIFGSGNIVFEDLPSDDPKIRKPNVDVAKRLLRMKYTNDVQLRLEILKEEWGKLK</sequence>
<comment type="caution">
    <text evidence="7">The sequence shown here is derived from an EMBL/GenBank/DDBJ whole genome shotgun (WGS) entry which is preliminary data.</text>
</comment>
<accession>A0ABP3LIQ0</accession>